<evidence type="ECO:0000313" key="3">
    <source>
        <dbReference type="Proteomes" id="UP000601435"/>
    </source>
</evidence>
<organism evidence="2 3">
    <name type="scientific">Symbiodinium necroappetens</name>
    <dbReference type="NCBI Taxonomy" id="1628268"/>
    <lineage>
        <taxon>Eukaryota</taxon>
        <taxon>Sar</taxon>
        <taxon>Alveolata</taxon>
        <taxon>Dinophyceae</taxon>
        <taxon>Suessiales</taxon>
        <taxon>Symbiodiniaceae</taxon>
        <taxon>Symbiodinium</taxon>
    </lineage>
</organism>
<reference evidence="2" key="1">
    <citation type="submission" date="2021-02" db="EMBL/GenBank/DDBJ databases">
        <authorList>
            <person name="Dougan E. K."/>
            <person name="Rhodes N."/>
            <person name="Thang M."/>
            <person name="Chan C."/>
        </authorList>
    </citation>
    <scope>NUCLEOTIDE SEQUENCE</scope>
</reference>
<proteinExistence type="predicted"/>
<feature type="compositionally biased region" description="Low complexity" evidence="1">
    <location>
        <begin position="130"/>
        <end position="156"/>
    </location>
</feature>
<gene>
    <name evidence="2" type="ORF">SNEC2469_LOCUS29359</name>
</gene>
<evidence type="ECO:0000256" key="1">
    <source>
        <dbReference type="SAM" id="MobiDB-lite"/>
    </source>
</evidence>
<feature type="non-terminal residue" evidence="2">
    <location>
        <position position="264"/>
    </location>
</feature>
<keyword evidence="3" id="KW-1185">Reference proteome</keyword>
<dbReference type="Proteomes" id="UP000601435">
    <property type="component" value="Unassembled WGS sequence"/>
</dbReference>
<evidence type="ECO:0000313" key="2">
    <source>
        <dbReference type="EMBL" id="CAE7887274.1"/>
    </source>
</evidence>
<feature type="non-terminal residue" evidence="2">
    <location>
        <position position="1"/>
    </location>
</feature>
<comment type="caution">
    <text evidence="2">The sequence shown here is derived from an EMBL/GenBank/DDBJ whole genome shotgun (WGS) entry which is preliminary data.</text>
</comment>
<dbReference type="AlphaFoldDB" id="A0A813B2K4"/>
<accession>A0A813B2K4</accession>
<feature type="region of interest" description="Disordered" evidence="1">
    <location>
        <begin position="81"/>
        <end position="114"/>
    </location>
</feature>
<dbReference type="EMBL" id="CAJNJA010065891">
    <property type="protein sequence ID" value="CAE7887274.1"/>
    <property type="molecule type" value="Genomic_DNA"/>
</dbReference>
<sequence length="264" mass="28302">ALELDFDAQGVLCFVDLAVNFTPCKGGWPVMKLLPGAAEEGRKLSSTAEMRPRGRFMNWSGRFSSEDEDEKAWWEQVRDDDVQAAQQEDMEAGQRSPFSWSHDQPEDSISFPDGIAWDQDLEGVSEPAAVAAPADDGGDANSSAAEGASSSSESDGSGAGPRCQPIEGSDDLFESLKQNGVQSLRQLAFAIGSPQVPPTEEALKELTGKLYGCSEAVPPTVGQIANIRMLIFEASTLVVAQLRAQATADDTDLTGRKLPHVEKQ</sequence>
<feature type="region of interest" description="Disordered" evidence="1">
    <location>
        <begin position="130"/>
        <end position="169"/>
    </location>
</feature>
<protein>
    <submittedName>
        <fullName evidence="2">Uncharacterized protein</fullName>
    </submittedName>
</protein>
<name>A0A813B2K4_9DINO</name>